<dbReference type="InterPro" id="IPR027417">
    <property type="entry name" value="P-loop_NTPase"/>
</dbReference>
<gene>
    <name evidence="1" type="ORF">SAMN05414137_107154</name>
</gene>
<protein>
    <submittedName>
        <fullName evidence="1">Uridine kinase</fullName>
    </submittedName>
</protein>
<evidence type="ECO:0000313" key="2">
    <source>
        <dbReference type="Proteomes" id="UP000183015"/>
    </source>
</evidence>
<keyword evidence="1" id="KW-0808">Transferase</keyword>
<name>A0A1H7P0H6_STRJI</name>
<dbReference type="Gene3D" id="3.40.50.300">
    <property type="entry name" value="P-loop containing nucleotide triphosphate hydrolases"/>
    <property type="match status" value="1"/>
</dbReference>
<accession>A0A1H7P0H6</accession>
<dbReference type="AlphaFoldDB" id="A0A1H7P0H6"/>
<keyword evidence="2" id="KW-1185">Reference proteome</keyword>
<dbReference type="STRING" id="235985.SAMN05414137_107154"/>
<evidence type="ECO:0000313" key="1">
    <source>
        <dbReference type="EMBL" id="SEL29089.1"/>
    </source>
</evidence>
<dbReference type="Pfam" id="PF13189">
    <property type="entry name" value="Cytidylate_kin2"/>
    <property type="match status" value="1"/>
</dbReference>
<reference evidence="2" key="1">
    <citation type="submission" date="2016-10" db="EMBL/GenBank/DDBJ databases">
        <authorList>
            <person name="Varghese N."/>
        </authorList>
    </citation>
    <scope>NUCLEOTIDE SEQUENCE [LARGE SCALE GENOMIC DNA]</scope>
    <source>
        <strain evidence="2">DSM 45096 / BCRC 16803 / CGMCC 4.1857 / CIP 109030 / JCM 12277 / KCTC 19219 / NBRC 100920 / 33214</strain>
    </source>
</reference>
<proteinExistence type="predicted"/>
<dbReference type="PANTHER" id="PTHR10285">
    <property type="entry name" value="URIDINE KINASE"/>
    <property type="match status" value="1"/>
</dbReference>
<dbReference type="SUPFAM" id="SSF52540">
    <property type="entry name" value="P-loop containing nucleoside triphosphate hydrolases"/>
    <property type="match status" value="1"/>
</dbReference>
<dbReference type="EMBL" id="FOAZ01000007">
    <property type="protein sequence ID" value="SEL29089.1"/>
    <property type="molecule type" value="Genomic_DNA"/>
</dbReference>
<dbReference type="GO" id="GO:0016301">
    <property type="term" value="F:kinase activity"/>
    <property type="evidence" value="ECO:0007669"/>
    <property type="project" value="UniProtKB-KW"/>
</dbReference>
<dbReference type="eggNOG" id="COG0572">
    <property type="taxonomic scope" value="Bacteria"/>
</dbReference>
<sequence length="246" mass="27082">MGAALDAVLYVETVAEAARDQGARGEFVSRLAGAISSVTATHPLRVAVDGPPASGKTTLADELAVVLRAHGRDVIRATIDDFLVPRAQRYRRGRYSAEGCYFDAHDRAALCRVLLDPLGPGGDRRFRHAVFDGATDTPLSPPASTAAADAVLLFDGVFLLRPELFDRWDLRIFVSVPFEQTVDRARDRSTAVTGSTADTADIERSWRERYIPAQELYFAAARPTDRADIIVHNDQLDRPTWEVRPH</sequence>
<dbReference type="Proteomes" id="UP000183015">
    <property type="component" value="Unassembled WGS sequence"/>
</dbReference>
<organism evidence="1 2">
    <name type="scientific">Streptacidiphilus jiangxiensis</name>
    <dbReference type="NCBI Taxonomy" id="235985"/>
    <lineage>
        <taxon>Bacteria</taxon>
        <taxon>Bacillati</taxon>
        <taxon>Actinomycetota</taxon>
        <taxon>Actinomycetes</taxon>
        <taxon>Kitasatosporales</taxon>
        <taxon>Streptomycetaceae</taxon>
        <taxon>Streptacidiphilus</taxon>
    </lineage>
</organism>
<keyword evidence="1" id="KW-0418">Kinase</keyword>